<dbReference type="Pfam" id="PF00059">
    <property type="entry name" value="Lectin_C"/>
    <property type="match status" value="1"/>
</dbReference>
<evidence type="ECO:0000313" key="6">
    <source>
        <dbReference type="Proteomes" id="UP001249851"/>
    </source>
</evidence>
<comment type="caution">
    <text evidence="5">The sequence shown here is derived from an EMBL/GenBank/DDBJ whole genome shotgun (WGS) entry which is preliminary data.</text>
</comment>
<dbReference type="SMART" id="SM00034">
    <property type="entry name" value="CLECT"/>
    <property type="match status" value="1"/>
</dbReference>
<keyword evidence="2" id="KW-0732">Signal</keyword>
<dbReference type="SUPFAM" id="SSF57414">
    <property type="entry name" value="Hairpin loop containing domain-like"/>
    <property type="match status" value="1"/>
</dbReference>
<dbReference type="Gene3D" id="3.10.100.10">
    <property type="entry name" value="Mannose-Binding Protein A, subunit A"/>
    <property type="match status" value="1"/>
</dbReference>
<proteinExistence type="predicted"/>
<dbReference type="PROSITE" id="PS50041">
    <property type="entry name" value="C_TYPE_LECTIN_2"/>
    <property type="match status" value="1"/>
</dbReference>
<dbReference type="PANTHER" id="PTHR22803">
    <property type="entry name" value="MANNOSE, PHOSPHOLIPASE, LECTIN RECEPTOR RELATED"/>
    <property type="match status" value="1"/>
</dbReference>
<dbReference type="CDD" id="cd01099">
    <property type="entry name" value="PAN_AP_HGF"/>
    <property type="match status" value="1"/>
</dbReference>
<accession>A0AAD9Q3M6</accession>
<dbReference type="SMART" id="SM00473">
    <property type="entry name" value="PAN_AP"/>
    <property type="match status" value="1"/>
</dbReference>
<feature type="chain" id="PRO_5041947388" evidence="2">
    <location>
        <begin position="27"/>
        <end position="315"/>
    </location>
</feature>
<dbReference type="PROSITE" id="PS50948">
    <property type="entry name" value="PAN"/>
    <property type="match status" value="1"/>
</dbReference>
<dbReference type="InterPro" id="IPR050111">
    <property type="entry name" value="C-type_lectin/snaclec_domain"/>
</dbReference>
<dbReference type="EMBL" id="JARQWQ010000073">
    <property type="protein sequence ID" value="KAK2553929.1"/>
    <property type="molecule type" value="Genomic_DNA"/>
</dbReference>
<dbReference type="Pfam" id="PF00024">
    <property type="entry name" value="PAN_1"/>
    <property type="match status" value="1"/>
</dbReference>
<evidence type="ECO:0000256" key="2">
    <source>
        <dbReference type="SAM" id="SignalP"/>
    </source>
</evidence>
<feature type="region of interest" description="Disordered" evidence="1">
    <location>
        <begin position="139"/>
        <end position="172"/>
    </location>
</feature>
<dbReference type="SUPFAM" id="SSF56436">
    <property type="entry name" value="C-type lectin-like"/>
    <property type="match status" value="1"/>
</dbReference>
<name>A0AAD9Q3M6_ACRCE</name>
<feature type="domain" description="Apple" evidence="4">
    <location>
        <begin position="33"/>
        <end position="114"/>
    </location>
</feature>
<feature type="signal peptide" evidence="2">
    <location>
        <begin position="1"/>
        <end position="26"/>
    </location>
</feature>
<dbReference type="InterPro" id="IPR016186">
    <property type="entry name" value="C-type_lectin-like/link_sf"/>
</dbReference>
<gene>
    <name evidence="5" type="ORF">P5673_024629</name>
</gene>
<evidence type="ECO:0000259" key="3">
    <source>
        <dbReference type="PROSITE" id="PS50041"/>
    </source>
</evidence>
<evidence type="ECO:0000313" key="5">
    <source>
        <dbReference type="EMBL" id="KAK2553929.1"/>
    </source>
</evidence>
<keyword evidence="6" id="KW-1185">Reference proteome</keyword>
<reference evidence="5" key="1">
    <citation type="journal article" date="2023" name="G3 (Bethesda)">
        <title>Whole genome assembly and annotation of the endangered Caribbean coral Acropora cervicornis.</title>
        <authorList>
            <person name="Selwyn J.D."/>
            <person name="Vollmer S.V."/>
        </authorList>
    </citation>
    <scope>NUCLEOTIDE SEQUENCE</scope>
    <source>
        <strain evidence="5">K2</strain>
    </source>
</reference>
<dbReference type="InterPro" id="IPR003609">
    <property type="entry name" value="Pan_app"/>
</dbReference>
<sequence>MTMEKISVFLLLVGVLEFLSKNPSFGTEINNKCSALFQKVKGKALSGHVISVHQASSEIACTHKCLSNPECASFNFEIQQSRSLSTCELNAVSRMSPNNKLNSRSGFAYYEPLTPRERPKQQTTAFSPTTRNLIMAASTTQGTQEVSPTQDQATTPASRVPSTQPTTTAAPVSNCGQQWHAYRSGCLRLFEDHKKRVDANQHCATFKVQGGGNGRLISIFSQDDNNRIGNLRSSEGFPQGEYYIGLNNLQGTGTYKWADGTVAPFTNWDAGYPKGGKAVVMKMNGNSDDGKWQTKNMNSAMRFICECPDGPCASQ</sequence>
<dbReference type="InterPro" id="IPR016187">
    <property type="entry name" value="CTDL_fold"/>
</dbReference>
<evidence type="ECO:0000259" key="4">
    <source>
        <dbReference type="PROSITE" id="PS50948"/>
    </source>
</evidence>
<dbReference type="Proteomes" id="UP001249851">
    <property type="component" value="Unassembled WGS sequence"/>
</dbReference>
<evidence type="ECO:0000256" key="1">
    <source>
        <dbReference type="SAM" id="MobiDB-lite"/>
    </source>
</evidence>
<dbReference type="InterPro" id="IPR001304">
    <property type="entry name" value="C-type_lectin-like"/>
</dbReference>
<protein>
    <submittedName>
        <fullName evidence="5">Lithostathine</fullName>
    </submittedName>
</protein>
<dbReference type="AlphaFoldDB" id="A0AAD9Q3M6"/>
<organism evidence="5 6">
    <name type="scientific">Acropora cervicornis</name>
    <name type="common">Staghorn coral</name>
    <dbReference type="NCBI Taxonomy" id="6130"/>
    <lineage>
        <taxon>Eukaryota</taxon>
        <taxon>Metazoa</taxon>
        <taxon>Cnidaria</taxon>
        <taxon>Anthozoa</taxon>
        <taxon>Hexacorallia</taxon>
        <taxon>Scleractinia</taxon>
        <taxon>Astrocoeniina</taxon>
        <taxon>Acroporidae</taxon>
        <taxon>Acropora</taxon>
    </lineage>
</organism>
<feature type="domain" description="C-type lectin" evidence="3">
    <location>
        <begin position="182"/>
        <end position="306"/>
    </location>
</feature>
<reference evidence="5" key="2">
    <citation type="journal article" date="2023" name="Science">
        <title>Genomic signatures of disease resistance in endangered staghorn corals.</title>
        <authorList>
            <person name="Vollmer S.V."/>
            <person name="Selwyn J.D."/>
            <person name="Despard B.A."/>
            <person name="Roesel C.L."/>
        </authorList>
    </citation>
    <scope>NUCLEOTIDE SEQUENCE</scope>
    <source>
        <strain evidence="5">K2</strain>
    </source>
</reference>
<dbReference type="Gene3D" id="3.50.4.10">
    <property type="entry name" value="Hepatocyte Growth Factor"/>
    <property type="match status" value="1"/>
</dbReference>